<feature type="chain" id="PRO_5015184617" description="Maltase" evidence="7">
    <location>
        <begin position="17"/>
        <end position="834"/>
    </location>
</feature>
<evidence type="ECO:0000256" key="1">
    <source>
        <dbReference type="ARBA" id="ARBA00007806"/>
    </source>
</evidence>
<dbReference type="InterPro" id="IPR013780">
    <property type="entry name" value="Glyco_hydro_b"/>
</dbReference>
<dbReference type="SUPFAM" id="SSF74650">
    <property type="entry name" value="Galactose mutarotase-like"/>
    <property type="match status" value="1"/>
</dbReference>
<dbReference type="Gene3D" id="2.60.40.1760">
    <property type="entry name" value="glycosyl hydrolase (family 31)"/>
    <property type="match status" value="1"/>
</dbReference>
<evidence type="ECO:0000256" key="4">
    <source>
        <dbReference type="ARBA" id="ARBA00023295"/>
    </source>
</evidence>
<dbReference type="Pfam" id="PF21365">
    <property type="entry name" value="Glyco_hydro_31_3rd"/>
    <property type="match status" value="1"/>
</dbReference>
<dbReference type="FunCoup" id="A0A2P6MZ49">
    <property type="interactions" value="31"/>
</dbReference>
<dbReference type="Pfam" id="PF13802">
    <property type="entry name" value="Gal_mutarotas_2"/>
    <property type="match status" value="1"/>
</dbReference>
<accession>A0A2P6MZ49</accession>
<feature type="signal peptide" evidence="7">
    <location>
        <begin position="1"/>
        <end position="16"/>
    </location>
</feature>
<keyword evidence="7" id="KW-0732">Signal</keyword>
<dbReference type="Proteomes" id="UP000241769">
    <property type="component" value="Unassembled WGS sequence"/>
</dbReference>
<dbReference type="InterPro" id="IPR017853">
    <property type="entry name" value="GH"/>
</dbReference>
<dbReference type="Pfam" id="PF01055">
    <property type="entry name" value="Glyco_hydro_31_2nd"/>
    <property type="match status" value="1"/>
</dbReference>
<dbReference type="SUPFAM" id="SSF51011">
    <property type="entry name" value="Glycosyl hydrolase domain"/>
    <property type="match status" value="1"/>
</dbReference>
<evidence type="ECO:0000256" key="3">
    <source>
        <dbReference type="ARBA" id="ARBA00023180"/>
    </source>
</evidence>
<proteinExistence type="inferred from homology"/>
<dbReference type="InterPro" id="IPR011013">
    <property type="entry name" value="Gal_mutarotase_sf_dom"/>
</dbReference>
<evidence type="ECO:0000256" key="6">
    <source>
        <dbReference type="RuleBase" id="RU361185"/>
    </source>
</evidence>
<dbReference type="AlphaFoldDB" id="A0A2P6MZ49"/>
<keyword evidence="4 6" id="KW-0326">Glycosidase</keyword>
<dbReference type="PANTHER" id="PTHR22762:SF133">
    <property type="entry name" value="P-TYPE DOMAIN-CONTAINING PROTEIN"/>
    <property type="match status" value="1"/>
</dbReference>
<dbReference type="GO" id="GO:0005975">
    <property type="term" value="P:carbohydrate metabolic process"/>
    <property type="evidence" value="ECO:0007669"/>
    <property type="project" value="InterPro"/>
</dbReference>
<dbReference type="InterPro" id="IPR000322">
    <property type="entry name" value="Glyco_hydro_31_TIM"/>
</dbReference>
<dbReference type="Gene3D" id="2.60.40.1180">
    <property type="entry name" value="Golgi alpha-mannosidase II"/>
    <property type="match status" value="2"/>
</dbReference>
<dbReference type="GO" id="GO:0030246">
    <property type="term" value="F:carbohydrate binding"/>
    <property type="evidence" value="ECO:0007669"/>
    <property type="project" value="InterPro"/>
</dbReference>
<dbReference type="OrthoDB" id="5839090at2759"/>
<sequence length="834" mass="95260">MRGVLLWLPFLCLVAATTEYKLESIVNEEYGWSAALRLISGDNKYGKDTKDLRLDVYFQTRERLRFTITDPYTARWQVPSFTIADQTKPMGPNRGEDYQVNYTTYPFSLQITRRSDLRVLFDSNVLFGPLTFQNQFLQISTRLGNDSSIFGLGEHVTNLKLPYNTYTLWNRDLPTPENTNLYGSHPFYLQMVDGKAHGVFFHNSNGMDVLYRQESSQDTLTFRAIGGILDFYIFTGGTPEDAVNQYTQLVGRPYMPPYWALGFHQCRYGYRTVETVVENYTIADIPLETIWTDIDYMDNYFDFTYDPERFPPAQMKAFVDSLHAVGRHYMPIVDVGISNTTGYFAYDSGSALDLWTKDGEGNDFIGKVWPGLSVFPDWFHPKSAQWWEDCLKVQHDQVPFDGMWIDMNEISNFCDGVCGNPPKPIANSVDEFDPNFPPYAIQNGENKNDPLYHSVLDMSCRHYGGEREYDTHNLHGYMQTWRSRDAMENIRGQRALIISRSSYSGHGSRGGRWTGDNRSTFRDLEMSIPDVLHLNLLGIPLVGADICGFQEDATEQLCGRWIQVGAFYPFSRNHNSLGQKSQELYRWESVTNISRTVLNIRYRLLPLYYTLFHHARVGISSTVARALFFVFPQDIQALSIDQQFMIGNSLLITPVLTEDTYQVTGYFPPMGRWYDFYTYEEMPYSGNVQLDAPLDFVPLHLLGGSITPTQAPNNILREARKNPFLLIVALNHQGSSTGSLYLDDGGSIDTNSTYIQYRCQSSRTGGSIRSTREKKDYPEKALLGQIDVLGVSTSPSVVQSNNQKLSFTYNETVSVLSIYLTNTLVASDFTIKWK</sequence>
<keyword evidence="12" id="KW-1185">Reference proteome</keyword>
<dbReference type="PROSITE" id="PS00129">
    <property type="entry name" value="GLYCOSYL_HYDROL_F31_1"/>
    <property type="match status" value="1"/>
</dbReference>
<comment type="similarity">
    <text evidence="1 6">Belongs to the glycosyl hydrolase 31 family.</text>
</comment>
<protein>
    <recommendedName>
        <fullName evidence="5">Maltase</fullName>
    </recommendedName>
</protein>
<dbReference type="CDD" id="cd14752">
    <property type="entry name" value="GH31_N"/>
    <property type="match status" value="1"/>
</dbReference>
<keyword evidence="3" id="KW-0325">Glycoprotein</keyword>
<dbReference type="Gene3D" id="3.20.20.80">
    <property type="entry name" value="Glycosidases"/>
    <property type="match status" value="1"/>
</dbReference>
<name>A0A2P6MZ49_9EUKA</name>
<dbReference type="EMBL" id="MDYQ01000289">
    <property type="protein sequence ID" value="PRP76982.1"/>
    <property type="molecule type" value="Genomic_DNA"/>
</dbReference>
<dbReference type="PANTHER" id="PTHR22762">
    <property type="entry name" value="ALPHA-GLUCOSIDASE"/>
    <property type="match status" value="1"/>
</dbReference>
<evidence type="ECO:0000259" key="10">
    <source>
        <dbReference type="Pfam" id="PF21365"/>
    </source>
</evidence>
<comment type="caution">
    <text evidence="11">The sequence shown here is derived from an EMBL/GenBank/DDBJ whole genome shotgun (WGS) entry which is preliminary data.</text>
</comment>
<dbReference type="GO" id="GO:0004553">
    <property type="term" value="F:hydrolase activity, hydrolyzing O-glycosyl compounds"/>
    <property type="evidence" value="ECO:0007669"/>
    <property type="project" value="InterPro"/>
</dbReference>
<dbReference type="SUPFAM" id="SSF51445">
    <property type="entry name" value="(Trans)glycosidases"/>
    <property type="match status" value="1"/>
</dbReference>
<keyword evidence="2 6" id="KW-0378">Hydrolase</keyword>
<organism evidence="11 12">
    <name type="scientific">Planoprotostelium fungivorum</name>
    <dbReference type="NCBI Taxonomy" id="1890364"/>
    <lineage>
        <taxon>Eukaryota</taxon>
        <taxon>Amoebozoa</taxon>
        <taxon>Evosea</taxon>
        <taxon>Variosea</taxon>
        <taxon>Cavosteliida</taxon>
        <taxon>Cavosteliaceae</taxon>
        <taxon>Planoprotostelium</taxon>
    </lineage>
</organism>
<evidence type="ECO:0000313" key="12">
    <source>
        <dbReference type="Proteomes" id="UP000241769"/>
    </source>
</evidence>
<evidence type="ECO:0000256" key="2">
    <source>
        <dbReference type="ARBA" id="ARBA00022801"/>
    </source>
</evidence>
<evidence type="ECO:0000313" key="11">
    <source>
        <dbReference type="EMBL" id="PRP76982.1"/>
    </source>
</evidence>
<dbReference type="InterPro" id="IPR025887">
    <property type="entry name" value="Glyco_hydro_31_N_dom"/>
</dbReference>
<dbReference type="InParanoid" id="A0A2P6MZ49"/>
<feature type="domain" description="Glycoside hydrolase family 31 N-terminal" evidence="9">
    <location>
        <begin position="60"/>
        <end position="206"/>
    </location>
</feature>
<evidence type="ECO:0000256" key="7">
    <source>
        <dbReference type="SAM" id="SignalP"/>
    </source>
</evidence>
<reference evidence="11 12" key="1">
    <citation type="journal article" date="2018" name="Genome Biol. Evol.">
        <title>Multiple Roots of Fruiting Body Formation in Amoebozoa.</title>
        <authorList>
            <person name="Hillmann F."/>
            <person name="Forbes G."/>
            <person name="Novohradska S."/>
            <person name="Ferling I."/>
            <person name="Riege K."/>
            <person name="Groth M."/>
            <person name="Westermann M."/>
            <person name="Marz M."/>
            <person name="Spaller T."/>
            <person name="Winckler T."/>
            <person name="Schaap P."/>
            <person name="Glockner G."/>
        </authorList>
    </citation>
    <scope>NUCLEOTIDE SEQUENCE [LARGE SCALE GENOMIC DNA]</scope>
    <source>
        <strain evidence="11 12">Jena</strain>
    </source>
</reference>
<dbReference type="InterPro" id="IPR048395">
    <property type="entry name" value="Glyco_hydro_31_C"/>
</dbReference>
<evidence type="ECO:0000259" key="9">
    <source>
        <dbReference type="Pfam" id="PF13802"/>
    </source>
</evidence>
<dbReference type="InterPro" id="IPR030458">
    <property type="entry name" value="Glyco_hydro_31_AS"/>
</dbReference>
<dbReference type="STRING" id="1890364.A0A2P6MZ49"/>
<gene>
    <name evidence="11" type="ORF">PROFUN_14716</name>
</gene>
<dbReference type="CDD" id="cd06602">
    <property type="entry name" value="GH31_MGAM_SI_GAA"/>
    <property type="match status" value="1"/>
</dbReference>
<feature type="domain" description="Glycoside hydrolase family 31 TIM barrel" evidence="8">
    <location>
        <begin position="253"/>
        <end position="611"/>
    </location>
</feature>
<evidence type="ECO:0000256" key="5">
    <source>
        <dbReference type="ARBA" id="ARBA00041343"/>
    </source>
</evidence>
<feature type="domain" description="Glycosyl hydrolase family 31 C-terminal" evidence="10">
    <location>
        <begin position="621"/>
        <end position="706"/>
    </location>
</feature>
<evidence type="ECO:0000259" key="8">
    <source>
        <dbReference type="Pfam" id="PF01055"/>
    </source>
</evidence>